<feature type="transmembrane region" description="Helical" evidence="7">
    <location>
        <begin position="368"/>
        <end position="392"/>
    </location>
</feature>
<comment type="subcellular location">
    <subcellularLocation>
        <location evidence="1 7">Membrane</location>
        <topology evidence="1 7">Multi-pass membrane protein</topology>
    </subcellularLocation>
</comment>
<dbReference type="PANTHER" id="PTHR31376:SF17">
    <property type="entry name" value="PURINE PERMEASE 21-RELATED"/>
    <property type="match status" value="1"/>
</dbReference>
<dbReference type="PANTHER" id="PTHR31376">
    <property type="entry name" value="OS09G0467300 PROTEIN-RELATED"/>
    <property type="match status" value="1"/>
</dbReference>
<feature type="transmembrane region" description="Helical" evidence="7">
    <location>
        <begin position="327"/>
        <end position="348"/>
    </location>
</feature>
<comment type="similarity">
    <text evidence="2 7">Belongs to the purine permeases (TC 2.A.7.14) family.</text>
</comment>
<dbReference type="Pfam" id="PF16913">
    <property type="entry name" value="PUNUT"/>
    <property type="match status" value="1"/>
</dbReference>
<evidence type="ECO:0000256" key="7">
    <source>
        <dbReference type="RuleBase" id="RU368015"/>
    </source>
</evidence>
<protein>
    <recommendedName>
        <fullName evidence="7">Probable purine permease</fullName>
    </recommendedName>
</protein>
<dbReference type="EMBL" id="JAYDYQ010001087">
    <property type="protein sequence ID" value="KAK4491602.1"/>
    <property type="molecule type" value="Genomic_DNA"/>
</dbReference>
<feature type="transmembrane region" description="Helical" evidence="7">
    <location>
        <begin position="424"/>
        <end position="442"/>
    </location>
</feature>
<proteinExistence type="inferred from homology"/>
<feature type="transmembrane region" description="Helical" evidence="7">
    <location>
        <begin position="290"/>
        <end position="315"/>
    </location>
</feature>
<evidence type="ECO:0000256" key="2">
    <source>
        <dbReference type="ARBA" id="ARBA00006213"/>
    </source>
</evidence>
<reference evidence="8 9" key="1">
    <citation type="journal article" date="2023" name="bioRxiv">
        <title>Genome report: Whole genome sequence and annotation of Penstemon davidsonii.</title>
        <authorList>
            <person name="Ostevik K.L."/>
            <person name="Alabady M."/>
            <person name="Zhang M."/>
            <person name="Rausher M.D."/>
        </authorList>
    </citation>
    <scope>NUCLEOTIDE SEQUENCE [LARGE SCALE GENOMIC DNA]</scope>
    <source>
        <strain evidence="8">DNT005</strain>
        <tissue evidence="8">Whole leaf</tissue>
    </source>
</reference>
<gene>
    <name evidence="8" type="ORF">RD792_002357</name>
</gene>
<dbReference type="SUPFAM" id="SSF103481">
    <property type="entry name" value="Multidrug resistance efflux transporter EmrE"/>
    <property type="match status" value="1"/>
</dbReference>
<comment type="caution">
    <text evidence="8">The sequence shown here is derived from an EMBL/GenBank/DDBJ whole genome shotgun (WGS) entry which is preliminary data.</text>
</comment>
<evidence type="ECO:0000256" key="3">
    <source>
        <dbReference type="ARBA" id="ARBA00022448"/>
    </source>
</evidence>
<evidence type="ECO:0000256" key="5">
    <source>
        <dbReference type="ARBA" id="ARBA00022989"/>
    </source>
</evidence>
<feature type="transmembrane region" description="Helical" evidence="7">
    <location>
        <begin position="397"/>
        <end position="418"/>
    </location>
</feature>
<sequence length="471" mass="52501">MEQAPKLPTDINGFQFKFWGKFDFGSEVTPAWDTKPAGETTPTGEKTPAGETILAVEMTPAGERKAGGWWPLYNCLYIICPIFIIYSSSLFFTNGYSTGLQPQEVGKSPEITKVDKYCSFPFHNQYKWWLQMAIYSFFVLAGQSVGTLLGRVYFDNGGKSKWMATLVQVVGYPILFPFQWITTTKQVTTAESNPNKRRPLVLASVYISLGIFVAQNCMLYTIGLQYLPVTTYTLICASQLGFNALFSFFLNKQKFTPYIVNSIVLLTLSSVLLIFQTEPGDSNKTSKTKYIIGFLCTLGASAGYALLLSVTQLAFTRIIKKETLRAILDLEIYQSMVATFVILIGLFASGEFKKVNKEMNEFKLGKVSYVMILIWTAISWQAFGVGCVGLIFKISSLFSNVISILGLPLAPVLAVIFLHDKLTGLKVVSMMLAMWGFVSYAYQHYIDDLNNKERKNTNSEGVSEMAIIEGG</sequence>
<evidence type="ECO:0000313" key="9">
    <source>
        <dbReference type="Proteomes" id="UP001291926"/>
    </source>
</evidence>
<feature type="transmembrane region" description="Helical" evidence="7">
    <location>
        <begin position="132"/>
        <end position="154"/>
    </location>
</feature>
<dbReference type="Proteomes" id="UP001291926">
    <property type="component" value="Unassembled WGS sequence"/>
</dbReference>
<feature type="transmembrane region" description="Helical" evidence="7">
    <location>
        <begin position="229"/>
        <end position="251"/>
    </location>
</feature>
<dbReference type="InterPro" id="IPR030182">
    <property type="entry name" value="PUP_plant"/>
</dbReference>
<keyword evidence="5 7" id="KW-1133">Transmembrane helix</keyword>
<feature type="transmembrane region" description="Helical" evidence="7">
    <location>
        <begin position="72"/>
        <end position="92"/>
    </location>
</feature>
<evidence type="ECO:0000256" key="1">
    <source>
        <dbReference type="ARBA" id="ARBA00004141"/>
    </source>
</evidence>
<accession>A0ABR0DR47</accession>
<name>A0ABR0DR47_9LAMI</name>
<dbReference type="InterPro" id="IPR037185">
    <property type="entry name" value="EmrE-like"/>
</dbReference>
<feature type="transmembrane region" description="Helical" evidence="7">
    <location>
        <begin position="200"/>
        <end position="223"/>
    </location>
</feature>
<keyword evidence="6 7" id="KW-0472">Membrane</keyword>
<organism evidence="8 9">
    <name type="scientific">Penstemon davidsonii</name>
    <dbReference type="NCBI Taxonomy" id="160366"/>
    <lineage>
        <taxon>Eukaryota</taxon>
        <taxon>Viridiplantae</taxon>
        <taxon>Streptophyta</taxon>
        <taxon>Embryophyta</taxon>
        <taxon>Tracheophyta</taxon>
        <taxon>Spermatophyta</taxon>
        <taxon>Magnoliopsida</taxon>
        <taxon>eudicotyledons</taxon>
        <taxon>Gunneridae</taxon>
        <taxon>Pentapetalae</taxon>
        <taxon>asterids</taxon>
        <taxon>lamiids</taxon>
        <taxon>Lamiales</taxon>
        <taxon>Plantaginaceae</taxon>
        <taxon>Cheloneae</taxon>
        <taxon>Penstemon</taxon>
    </lineage>
</organism>
<keyword evidence="3 7" id="KW-0813">Transport</keyword>
<evidence type="ECO:0000256" key="6">
    <source>
        <dbReference type="ARBA" id="ARBA00023136"/>
    </source>
</evidence>
<evidence type="ECO:0000256" key="4">
    <source>
        <dbReference type="ARBA" id="ARBA00022692"/>
    </source>
</evidence>
<evidence type="ECO:0000313" key="8">
    <source>
        <dbReference type="EMBL" id="KAK4491602.1"/>
    </source>
</evidence>
<feature type="transmembrane region" description="Helical" evidence="7">
    <location>
        <begin position="258"/>
        <end position="275"/>
    </location>
</feature>
<keyword evidence="9" id="KW-1185">Reference proteome</keyword>
<keyword evidence="4 7" id="KW-0812">Transmembrane</keyword>